<dbReference type="AlphaFoldDB" id="A0A8H5GTW0"/>
<feature type="compositionally biased region" description="Low complexity" evidence="1">
    <location>
        <begin position="129"/>
        <end position="141"/>
    </location>
</feature>
<gene>
    <name evidence="2" type="ORF">D9615_010022</name>
</gene>
<evidence type="ECO:0000256" key="1">
    <source>
        <dbReference type="SAM" id="MobiDB-lite"/>
    </source>
</evidence>
<protein>
    <submittedName>
        <fullName evidence="2">Uncharacterized protein</fullName>
    </submittedName>
</protein>
<evidence type="ECO:0000313" key="2">
    <source>
        <dbReference type="EMBL" id="KAF5370977.1"/>
    </source>
</evidence>
<reference evidence="2 3" key="1">
    <citation type="journal article" date="2020" name="ISME J.">
        <title>Uncovering the hidden diversity of litter-decomposition mechanisms in mushroom-forming fungi.</title>
        <authorList>
            <person name="Floudas D."/>
            <person name="Bentzer J."/>
            <person name="Ahren D."/>
            <person name="Johansson T."/>
            <person name="Persson P."/>
            <person name="Tunlid A."/>
        </authorList>
    </citation>
    <scope>NUCLEOTIDE SEQUENCE [LARGE SCALE GENOMIC DNA]</scope>
    <source>
        <strain evidence="2 3">CBS 661.87</strain>
    </source>
</reference>
<feature type="compositionally biased region" description="Low complexity" evidence="1">
    <location>
        <begin position="36"/>
        <end position="60"/>
    </location>
</feature>
<evidence type="ECO:0000313" key="3">
    <source>
        <dbReference type="Proteomes" id="UP000565441"/>
    </source>
</evidence>
<sequence>MRDLLRNTGLTNEQAIDSLREAWVTRNNQLRDRWTQEAGARQAAAEAAARQLQEQQQLAEQQRRQEEQRQQQAQQAQPRPQNNHEGNEQQQQQEQDMEEERPDRERHAKAKLRTFDPNLSVASVIVPRPSSKAARIRSAPSAPRPTTPSAWLEWARWSFLVSASSASVLRKDFDTAKFKLGQFAGTGFTNCVSPCSSDQECWQGDDSAYGRDETPHHDGDRFTSPSISLSLHQSRPRHCHNSIYHRLRFDLLLHPVIQPKTFPFAHSTSYSLFELNPFFRRYRRRSLPIIAASSLAYRYGFSLLSEKGGTTEVWRGRYGRVRQA</sequence>
<feature type="compositionally biased region" description="Low complexity" evidence="1">
    <location>
        <begin position="70"/>
        <end position="94"/>
    </location>
</feature>
<proteinExistence type="predicted"/>
<accession>A0A8H5GTW0</accession>
<dbReference type="Proteomes" id="UP000565441">
    <property type="component" value="Unassembled WGS sequence"/>
</dbReference>
<feature type="region of interest" description="Disordered" evidence="1">
    <location>
        <begin position="36"/>
        <end position="114"/>
    </location>
</feature>
<keyword evidence="3" id="KW-1185">Reference proteome</keyword>
<feature type="region of interest" description="Disordered" evidence="1">
    <location>
        <begin position="129"/>
        <end position="148"/>
    </location>
</feature>
<organism evidence="2 3">
    <name type="scientific">Tricholomella constricta</name>
    <dbReference type="NCBI Taxonomy" id="117010"/>
    <lineage>
        <taxon>Eukaryota</taxon>
        <taxon>Fungi</taxon>
        <taxon>Dikarya</taxon>
        <taxon>Basidiomycota</taxon>
        <taxon>Agaricomycotina</taxon>
        <taxon>Agaricomycetes</taxon>
        <taxon>Agaricomycetidae</taxon>
        <taxon>Agaricales</taxon>
        <taxon>Tricholomatineae</taxon>
        <taxon>Lyophyllaceae</taxon>
        <taxon>Tricholomella</taxon>
    </lineage>
</organism>
<name>A0A8H5GTW0_9AGAR</name>
<comment type="caution">
    <text evidence="2">The sequence shown here is derived from an EMBL/GenBank/DDBJ whole genome shotgun (WGS) entry which is preliminary data.</text>
</comment>
<dbReference type="EMBL" id="JAACJP010000049">
    <property type="protein sequence ID" value="KAF5370977.1"/>
    <property type="molecule type" value="Genomic_DNA"/>
</dbReference>